<accession>A0A1Q5TDX1</accession>
<gene>
    <name evidence="1" type="ORF">Xedl_03854</name>
</gene>
<proteinExistence type="predicted"/>
<keyword evidence="2" id="KW-1185">Reference proteome</keyword>
<name>A0A1Q5TDX1_9GAMM</name>
<dbReference type="EMBL" id="MKGQ01000090">
    <property type="protein sequence ID" value="OKO98413.1"/>
    <property type="molecule type" value="Genomic_DNA"/>
</dbReference>
<sequence>MVEQDALLQRRQRIDILHILGAAWDLLNDDIDFGLGERNQRQHIGGDGRATCGDQVRRHNKGAGLMLDCLSHIGQNRGGEDIANIELPAQMAQLFDQTDNHQRMAAKLKEMVMATDLFQT</sequence>
<protein>
    <submittedName>
        <fullName evidence="1">Uncharacterized protein</fullName>
    </submittedName>
</protein>
<evidence type="ECO:0000313" key="2">
    <source>
        <dbReference type="Proteomes" id="UP000186268"/>
    </source>
</evidence>
<organism evidence="1 2">
    <name type="scientific">Xenorhabdus eapokensis</name>
    <dbReference type="NCBI Taxonomy" id="1873482"/>
    <lineage>
        <taxon>Bacteria</taxon>
        <taxon>Pseudomonadati</taxon>
        <taxon>Pseudomonadota</taxon>
        <taxon>Gammaproteobacteria</taxon>
        <taxon>Enterobacterales</taxon>
        <taxon>Morganellaceae</taxon>
        <taxon>Xenorhabdus</taxon>
    </lineage>
</organism>
<dbReference type="AlphaFoldDB" id="A0A1Q5TDX1"/>
<evidence type="ECO:0000313" key="1">
    <source>
        <dbReference type="EMBL" id="OKO98413.1"/>
    </source>
</evidence>
<comment type="caution">
    <text evidence="1">The sequence shown here is derived from an EMBL/GenBank/DDBJ whole genome shotgun (WGS) entry which is preliminary data.</text>
</comment>
<dbReference type="Proteomes" id="UP000186268">
    <property type="component" value="Unassembled WGS sequence"/>
</dbReference>
<reference evidence="1 2" key="1">
    <citation type="submission" date="2016-09" db="EMBL/GenBank/DDBJ databases">
        <title>Xenorhabdus thuongxuanensis sp. nov. and Xenorhabdus eapokensis sp. nov., isolated from Steinernema species.</title>
        <authorList>
            <person name="Kaempfer P."/>
            <person name="Tobias N.J."/>
            <person name="Phan Ke L."/>
            <person name="Bode H.B."/>
            <person name="Glaeser S.P."/>
        </authorList>
    </citation>
    <scope>NUCLEOTIDE SEQUENCE [LARGE SCALE GENOMIC DNA]</scope>
    <source>
        <strain evidence="1 2">DL20</strain>
    </source>
</reference>